<protein>
    <submittedName>
        <fullName evidence="2">Uncharacterized protein</fullName>
    </submittedName>
</protein>
<reference evidence="2 3" key="1">
    <citation type="submission" date="2019-06" db="EMBL/GenBank/DDBJ databases">
        <title>Whole genome shotgun sequence of Vibrio comitans NBRC 102076.</title>
        <authorList>
            <person name="Hosoyama A."/>
            <person name="Uohara A."/>
            <person name="Ohji S."/>
            <person name="Ichikawa N."/>
        </authorList>
    </citation>
    <scope>NUCLEOTIDE SEQUENCE [LARGE SCALE GENOMIC DNA]</scope>
    <source>
        <strain evidence="2 3">NBRC 102076</strain>
    </source>
</reference>
<keyword evidence="3" id="KW-1185">Reference proteome</keyword>
<accession>A0A4Y3IPE3</accession>
<dbReference type="PROSITE" id="PS51257">
    <property type="entry name" value="PROKAR_LIPOPROTEIN"/>
    <property type="match status" value="1"/>
</dbReference>
<evidence type="ECO:0000313" key="2">
    <source>
        <dbReference type="EMBL" id="GEA61127.1"/>
    </source>
</evidence>
<comment type="caution">
    <text evidence="2">The sequence shown here is derived from an EMBL/GenBank/DDBJ whole genome shotgun (WGS) entry which is preliminary data.</text>
</comment>
<proteinExistence type="predicted"/>
<dbReference type="AlphaFoldDB" id="A0A4Y3IPE3"/>
<name>A0A4Y3IPE3_9VIBR</name>
<dbReference type="RefSeq" id="WP_141271517.1">
    <property type="nucleotide sequence ID" value="NZ_BJLH01000010.1"/>
</dbReference>
<dbReference type="Proteomes" id="UP000318242">
    <property type="component" value="Unassembled WGS sequence"/>
</dbReference>
<feature type="chain" id="PRO_5021490886" evidence="1">
    <location>
        <begin position="20"/>
        <end position="163"/>
    </location>
</feature>
<dbReference type="EMBL" id="BJLH01000010">
    <property type="protein sequence ID" value="GEA61127.1"/>
    <property type="molecule type" value="Genomic_DNA"/>
</dbReference>
<evidence type="ECO:0000256" key="1">
    <source>
        <dbReference type="SAM" id="SignalP"/>
    </source>
</evidence>
<organism evidence="2 3">
    <name type="scientific">Vibrio comitans NBRC 102076</name>
    <dbReference type="NCBI Taxonomy" id="1219078"/>
    <lineage>
        <taxon>Bacteria</taxon>
        <taxon>Pseudomonadati</taxon>
        <taxon>Pseudomonadota</taxon>
        <taxon>Gammaproteobacteria</taxon>
        <taxon>Vibrionales</taxon>
        <taxon>Vibrionaceae</taxon>
        <taxon>Vibrio</taxon>
    </lineage>
</organism>
<keyword evidence="1" id="KW-0732">Signal</keyword>
<sequence>MLKIGAVVALCIYSTTALACGLHQSTGFNMAIEEGSLDVFASVIEVRQSGELNNINKPDHFRVFSFKSSLEKAHPNQTDFSIFEAIKGHYSDVTMGANVQITGKDSLPTDEEVLLITELDVLDALATGTLSWEQAKQADLVRINGPEKRKRALNLWFSQIFQG</sequence>
<feature type="signal peptide" evidence="1">
    <location>
        <begin position="1"/>
        <end position="19"/>
    </location>
</feature>
<dbReference type="OrthoDB" id="6265700at2"/>
<evidence type="ECO:0000313" key="3">
    <source>
        <dbReference type="Proteomes" id="UP000318242"/>
    </source>
</evidence>
<gene>
    <name evidence="2" type="ORF">VCO01S_23200</name>
</gene>